<reference evidence="1" key="1">
    <citation type="submission" date="2018-05" db="EMBL/GenBank/DDBJ databases">
        <authorList>
            <person name="Lanie J.A."/>
            <person name="Ng W.-L."/>
            <person name="Kazmierczak K.M."/>
            <person name="Andrzejewski T.M."/>
            <person name="Davidsen T.M."/>
            <person name="Wayne K.J."/>
            <person name="Tettelin H."/>
            <person name="Glass J.I."/>
            <person name="Rusch D."/>
            <person name="Podicherti R."/>
            <person name="Tsui H.-C.T."/>
            <person name="Winkler M.E."/>
        </authorList>
    </citation>
    <scope>NUCLEOTIDE SEQUENCE</scope>
</reference>
<accession>A0A382RAU8</accession>
<organism evidence="1">
    <name type="scientific">marine metagenome</name>
    <dbReference type="NCBI Taxonomy" id="408172"/>
    <lineage>
        <taxon>unclassified sequences</taxon>
        <taxon>metagenomes</taxon>
        <taxon>ecological metagenomes</taxon>
    </lineage>
</organism>
<dbReference type="AntiFam" id="ANF00012">
    <property type="entry name" value="tRNA translation"/>
</dbReference>
<dbReference type="EMBL" id="UINC01120064">
    <property type="protein sequence ID" value="SVC94305.1"/>
    <property type="molecule type" value="Genomic_DNA"/>
</dbReference>
<sequence>MENRTPDLRVANATLYQLSYDPDREAM</sequence>
<proteinExistence type="predicted"/>
<name>A0A382RAU8_9ZZZZ</name>
<gene>
    <name evidence="1" type="ORF">METZ01_LOCUS347159</name>
</gene>
<protein>
    <submittedName>
        <fullName evidence="1">Uncharacterized protein</fullName>
    </submittedName>
</protein>
<evidence type="ECO:0000313" key="1">
    <source>
        <dbReference type="EMBL" id="SVC94305.1"/>
    </source>
</evidence>
<dbReference type="AlphaFoldDB" id="A0A382RAU8"/>
<feature type="non-terminal residue" evidence="1">
    <location>
        <position position="27"/>
    </location>
</feature>